<comment type="caution">
    <text evidence="1">The sequence shown here is derived from an EMBL/GenBank/DDBJ whole genome shotgun (WGS) entry which is preliminary data.</text>
</comment>
<keyword evidence="2" id="KW-1185">Reference proteome</keyword>
<proteinExistence type="predicted"/>
<dbReference type="EMBL" id="RCNT01000010">
    <property type="protein sequence ID" value="RMA40834.1"/>
    <property type="molecule type" value="Genomic_DNA"/>
</dbReference>
<evidence type="ECO:0000313" key="2">
    <source>
        <dbReference type="Proteomes" id="UP000281343"/>
    </source>
</evidence>
<organism evidence="1 2">
    <name type="scientific">Rhodophyticola porphyridii</name>
    <dbReference type="NCBI Taxonomy" id="1852017"/>
    <lineage>
        <taxon>Bacteria</taxon>
        <taxon>Pseudomonadati</taxon>
        <taxon>Pseudomonadota</taxon>
        <taxon>Alphaproteobacteria</taxon>
        <taxon>Rhodobacterales</taxon>
        <taxon>Roseobacteraceae</taxon>
        <taxon>Rhodophyticola</taxon>
    </lineage>
</organism>
<reference evidence="1 2" key="1">
    <citation type="submission" date="2018-10" db="EMBL/GenBank/DDBJ databases">
        <authorList>
            <person name="Jung H.S."/>
            <person name="Jeon C.O."/>
        </authorList>
    </citation>
    <scope>NUCLEOTIDE SEQUENCE [LARGE SCALE GENOMIC DNA]</scope>
    <source>
        <strain evidence="1 2">MA-7-27</strain>
    </source>
</reference>
<sequence>MRNVPNEFVEFIGGFVIETETAAGRKPPFITQGSHMAMYVQLVRDMFHASHDRRWNEGHKGLLEDGARRMVNTFGEVYTRQGGAYMDKHLKDMALRMIIGLVDHTPFPLQCIVEYELWKLRSDAFLASYYRTSWDDDGFTEEHPMRTFARYLDYLDDIKGVDTAEYKASLEKKRCVVSWRRVGLGFVPQEKWQPRFQYPAVMAKALSERQGQS</sequence>
<evidence type="ECO:0000313" key="1">
    <source>
        <dbReference type="EMBL" id="RMA40834.1"/>
    </source>
</evidence>
<name>A0A3L9XW38_9RHOB</name>
<dbReference type="AlphaFoldDB" id="A0A3L9XW38"/>
<protein>
    <submittedName>
        <fullName evidence="1">Uncharacterized protein</fullName>
    </submittedName>
</protein>
<dbReference type="Proteomes" id="UP000281343">
    <property type="component" value="Unassembled WGS sequence"/>
</dbReference>
<gene>
    <name evidence="1" type="ORF">D9R08_16835</name>
</gene>
<accession>A0A3L9XW38</accession>